<dbReference type="InterPro" id="IPR036615">
    <property type="entry name" value="Mur_ligase_C_dom_sf"/>
</dbReference>
<evidence type="ECO:0000313" key="7">
    <source>
        <dbReference type="Proteomes" id="UP000526003"/>
    </source>
</evidence>
<evidence type="ECO:0000259" key="4">
    <source>
        <dbReference type="Pfam" id="PF02875"/>
    </source>
</evidence>
<evidence type="ECO:0000256" key="2">
    <source>
        <dbReference type="ARBA" id="ARBA00022741"/>
    </source>
</evidence>
<evidence type="ECO:0000259" key="5">
    <source>
        <dbReference type="Pfam" id="PF08245"/>
    </source>
</evidence>
<dbReference type="GO" id="GO:0005524">
    <property type="term" value="F:ATP binding"/>
    <property type="evidence" value="ECO:0007669"/>
    <property type="project" value="UniProtKB-KW"/>
</dbReference>
<evidence type="ECO:0000256" key="3">
    <source>
        <dbReference type="ARBA" id="ARBA00022840"/>
    </source>
</evidence>
<sequence length="1056" mass="116845">MSLKQQLIACYNFFKDQTAEPIASTDTPAPCTLFFSLSNGTQRARVFHSSADTFEAAWNHALLNFPPLSAAPQQAQPPERLWLRVERATQVTTLSWAQLQERLQRHKRNYFRYGIAFDPQLKTALTEQEINANAILYGGSTVPLARFNLGNFSVYVKKRFADSAALEAVQQAQSDPQTPVYLFQTQGVFCAEDGVAHALTSSGPDVGRRKTSALDAGEIRDKVVSASDFLARQVKASGEFVYGQFPCFNRTIENYNALRHASTTYSMVEAWALTRDDALLASIKRALDHLTLTLIRPYTLPDGSAAAFLVDVGDEIKLGGNAVCLLALVKYSEVTGNRDYLPLLAALANGIAWMQDPQTGGFNHVLHAHDLSVKAPFRIIYYDGEAAFGLMRLYGLSGEERWLHVVEKAFDYFIAKEHWREHDHWLSYCVNELSRYRPEEKYFRFGLNNFIDYLGFVQQRITTFPTLLELMMAAQQMLQRIEQMPALRHLLNEVDLQAFYRALHHRAGHLLNGYFWPEMAMFFGHPARIVGSFFIRHHAFRVRIDDVEHYLSGLIAYHRYLLDGAPQVRAVRPDVQQDGAGWQWDAAKVLQATGGTWAVAPEADWTASGLAPSMAYFKAQRMLSRHPSKVGANEARLARLWAKADPQQRPSALVCVDPTPYLGSGLPVLQVPDTADAMLQMGRYARQAFGGQVFGVTGSAGKTTVCAMLTHALAQLGSVAQTEGNANLPHGIAWNLACMTDPARFWVLEMAVGRMPINSELVRPHVAVVTSLAPAHLEYHGTLENLARKKSAIFRSMAPGGHAVLNHDMPYFQVFANAARRAQLTVLSYGEHEHADLRLLDCCTTPSYLQVNASLRGTPVHFKLRARGHHMVLNALSVLASLVCAGLPTAQALAALETFAAVDGRGNTLTIPCGDGDYQLINDAYNANPGSMGASLKMLAELPGRADQRVAVLGDMLELGPDTQRYHLELAESLLAAAPRQTLLCGPLMHGLYVQLRDQLPIEWFEDVKALQQQLPQHAARWFRPGDWVLVKSSGGTGLSQVVDSLMASEPAVAAL</sequence>
<feature type="domain" description="Mur ligase C-terminal" evidence="4">
    <location>
        <begin position="917"/>
        <end position="1035"/>
    </location>
</feature>
<comment type="caution">
    <text evidence="6">The sequence shown here is derived from an EMBL/GenBank/DDBJ whole genome shotgun (WGS) entry which is preliminary data.</text>
</comment>
<dbReference type="GO" id="GO:0016881">
    <property type="term" value="F:acid-amino acid ligase activity"/>
    <property type="evidence" value="ECO:0007669"/>
    <property type="project" value="InterPro"/>
</dbReference>
<dbReference type="Gene3D" id="3.40.1190.10">
    <property type="entry name" value="Mur-like, catalytic domain"/>
    <property type="match status" value="1"/>
</dbReference>
<name>A0A7X1KWX9_9PSED</name>
<feature type="domain" description="Mur ligase central" evidence="5">
    <location>
        <begin position="696"/>
        <end position="881"/>
    </location>
</feature>
<dbReference type="Proteomes" id="UP000526003">
    <property type="component" value="Unassembled WGS sequence"/>
</dbReference>
<dbReference type="PANTHER" id="PTHR43024:SF1">
    <property type="entry name" value="UDP-N-ACETYLMURAMOYL-TRIPEPTIDE--D-ALANYL-D-ALANINE LIGASE"/>
    <property type="match status" value="1"/>
</dbReference>
<keyword evidence="2" id="KW-0547">Nucleotide-binding</keyword>
<keyword evidence="1 6" id="KW-0436">Ligase</keyword>
<evidence type="ECO:0000256" key="1">
    <source>
        <dbReference type="ARBA" id="ARBA00022598"/>
    </source>
</evidence>
<dbReference type="InterPro" id="IPR008928">
    <property type="entry name" value="6-hairpin_glycosidase_sf"/>
</dbReference>
<dbReference type="GO" id="GO:0005975">
    <property type="term" value="P:carbohydrate metabolic process"/>
    <property type="evidence" value="ECO:0007669"/>
    <property type="project" value="InterPro"/>
</dbReference>
<gene>
    <name evidence="6" type="ORF">H7995_07845</name>
</gene>
<organism evidence="6 7">
    <name type="scientific">Pseudomonas kielensis</name>
    <dbReference type="NCBI Taxonomy" id="2762577"/>
    <lineage>
        <taxon>Bacteria</taxon>
        <taxon>Pseudomonadati</taxon>
        <taxon>Pseudomonadota</taxon>
        <taxon>Gammaproteobacteria</taxon>
        <taxon>Pseudomonadales</taxon>
        <taxon>Pseudomonadaceae</taxon>
        <taxon>Pseudomonas</taxon>
    </lineage>
</organism>
<proteinExistence type="predicted"/>
<dbReference type="RefSeq" id="WP_185818207.1">
    <property type="nucleotide sequence ID" value="NZ_JACMYG010000006.1"/>
</dbReference>
<dbReference type="SUPFAM" id="SSF53623">
    <property type="entry name" value="MurD-like peptide ligases, catalytic domain"/>
    <property type="match status" value="1"/>
</dbReference>
<dbReference type="SUPFAM" id="SSF48208">
    <property type="entry name" value="Six-hairpin glycosidases"/>
    <property type="match status" value="1"/>
</dbReference>
<dbReference type="InterPro" id="IPR004101">
    <property type="entry name" value="Mur_ligase_C"/>
</dbReference>
<keyword evidence="3" id="KW-0067">ATP-binding</keyword>
<dbReference type="Pfam" id="PF08245">
    <property type="entry name" value="Mur_ligase_M"/>
    <property type="match status" value="1"/>
</dbReference>
<dbReference type="PANTHER" id="PTHR43024">
    <property type="entry name" value="UDP-N-ACETYLMURAMOYL-TRIPEPTIDE--D-ALANYL-D-ALANINE LIGASE"/>
    <property type="match status" value="1"/>
</dbReference>
<dbReference type="InterPro" id="IPR013221">
    <property type="entry name" value="Mur_ligase_cen"/>
</dbReference>
<dbReference type="EMBL" id="JACMYG010000006">
    <property type="protein sequence ID" value="MBC2689707.1"/>
    <property type="molecule type" value="Genomic_DNA"/>
</dbReference>
<dbReference type="AlphaFoldDB" id="A0A7X1KWX9"/>
<dbReference type="InterPro" id="IPR051046">
    <property type="entry name" value="MurCDEF_CellWall_CoF430Synth"/>
</dbReference>
<keyword evidence="7" id="KW-1185">Reference proteome</keyword>
<dbReference type="Gene3D" id="3.90.190.20">
    <property type="entry name" value="Mur ligase, C-terminal domain"/>
    <property type="match status" value="1"/>
</dbReference>
<dbReference type="InterPro" id="IPR036565">
    <property type="entry name" value="Mur-like_cat_sf"/>
</dbReference>
<dbReference type="SUPFAM" id="SSF53244">
    <property type="entry name" value="MurD-like peptide ligases, peptide-binding domain"/>
    <property type="match status" value="1"/>
</dbReference>
<dbReference type="Pfam" id="PF02875">
    <property type="entry name" value="Mur_ligase_C"/>
    <property type="match status" value="1"/>
</dbReference>
<reference evidence="6 7" key="1">
    <citation type="submission" date="2020-08" db="EMBL/GenBank/DDBJ databases">
        <title>Pseudomonas sp. nov.</title>
        <authorList>
            <person name="Gieschler S."/>
            <person name="Fiedler G."/>
            <person name="Brinks E."/>
            <person name="Boehnlein C."/>
            <person name="Franz C.M.A.P."/>
            <person name="Kabisch J."/>
        </authorList>
    </citation>
    <scope>NUCLEOTIDE SEQUENCE [LARGE SCALE GENOMIC DNA]</scope>
    <source>
        <strain evidence="6 7">MBT-1</strain>
    </source>
</reference>
<protein>
    <submittedName>
        <fullName evidence="6">Glutamate ligase</fullName>
    </submittedName>
</protein>
<evidence type="ECO:0000313" key="6">
    <source>
        <dbReference type="EMBL" id="MBC2689707.1"/>
    </source>
</evidence>
<accession>A0A7X1KWX9</accession>